<protein>
    <submittedName>
        <fullName evidence="1">Uncharacterized protein</fullName>
    </submittedName>
</protein>
<sequence length="89" mass="10047">MYFGLELTKRAFSVLWIHSIYKWEFFCDEVCVELSLSHSGGELCCFPGIDSPAEVGCKNLPPSHSEIVRLTGSQEHPAKLHFRPLGLPR</sequence>
<dbReference type="AlphaFoldDB" id="A0A8X6GZA8"/>
<dbReference type="Proteomes" id="UP000887116">
    <property type="component" value="Unassembled WGS sequence"/>
</dbReference>
<keyword evidence="2" id="KW-1185">Reference proteome</keyword>
<evidence type="ECO:0000313" key="1">
    <source>
        <dbReference type="EMBL" id="GFR14326.1"/>
    </source>
</evidence>
<comment type="caution">
    <text evidence="1">The sequence shown here is derived from an EMBL/GenBank/DDBJ whole genome shotgun (WGS) entry which is preliminary data.</text>
</comment>
<evidence type="ECO:0000313" key="2">
    <source>
        <dbReference type="Proteomes" id="UP000887116"/>
    </source>
</evidence>
<accession>A0A8X6GZA8</accession>
<reference evidence="1" key="1">
    <citation type="submission" date="2020-07" db="EMBL/GenBank/DDBJ databases">
        <title>Multicomponent nature underlies the extraordinary mechanical properties of spider dragline silk.</title>
        <authorList>
            <person name="Kono N."/>
            <person name="Nakamura H."/>
            <person name="Mori M."/>
            <person name="Yoshida Y."/>
            <person name="Ohtoshi R."/>
            <person name="Malay A.D."/>
            <person name="Moran D.A.P."/>
            <person name="Tomita M."/>
            <person name="Numata K."/>
            <person name="Arakawa K."/>
        </authorList>
    </citation>
    <scope>NUCLEOTIDE SEQUENCE</scope>
</reference>
<gene>
    <name evidence="1" type="ORF">TNCT_82461</name>
</gene>
<proteinExistence type="predicted"/>
<name>A0A8X6GZA8_TRICU</name>
<organism evidence="1 2">
    <name type="scientific">Trichonephila clavata</name>
    <name type="common">Joro spider</name>
    <name type="synonym">Nephila clavata</name>
    <dbReference type="NCBI Taxonomy" id="2740835"/>
    <lineage>
        <taxon>Eukaryota</taxon>
        <taxon>Metazoa</taxon>
        <taxon>Ecdysozoa</taxon>
        <taxon>Arthropoda</taxon>
        <taxon>Chelicerata</taxon>
        <taxon>Arachnida</taxon>
        <taxon>Araneae</taxon>
        <taxon>Araneomorphae</taxon>
        <taxon>Entelegynae</taxon>
        <taxon>Araneoidea</taxon>
        <taxon>Nephilidae</taxon>
        <taxon>Trichonephila</taxon>
    </lineage>
</organism>
<dbReference type="EMBL" id="BMAO01027070">
    <property type="protein sequence ID" value="GFR14326.1"/>
    <property type="molecule type" value="Genomic_DNA"/>
</dbReference>